<protein>
    <submittedName>
        <fullName evidence="2">TRIP4-like protein</fullName>
    </submittedName>
</protein>
<dbReference type="SMART" id="SM01022">
    <property type="entry name" value="ASCH"/>
    <property type="match status" value="1"/>
</dbReference>
<gene>
    <name evidence="2" type="ORF">MAR_025165</name>
</gene>
<dbReference type="Gene3D" id="2.30.130.30">
    <property type="entry name" value="Hypothetical protein"/>
    <property type="match status" value="1"/>
</dbReference>
<dbReference type="Proteomes" id="UP001164746">
    <property type="component" value="Chromosome 3"/>
</dbReference>
<dbReference type="Pfam" id="PF04266">
    <property type="entry name" value="ASCH"/>
    <property type="match status" value="1"/>
</dbReference>
<dbReference type="InterPro" id="IPR056993">
    <property type="entry name" value="TRIP4_3rd_dom"/>
</dbReference>
<organism evidence="2 3">
    <name type="scientific">Mya arenaria</name>
    <name type="common">Soft-shell clam</name>
    <dbReference type="NCBI Taxonomy" id="6604"/>
    <lineage>
        <taxon>Eukaryota</taxon>
        <taxon>Metazoa</taxon>
        <taxon>Spiralia</taxon>
        <taxon>Lophotrochozoa</taxon>
        <taxon>Mollusca</taxon>
        <taxon>Bivalvia</taxon>
        <taxon>Autobranchia</taxon>
        <taxon>Heteroconchia</taxon>
        <taxon>Euheterodonta</taxon>
        <taxon>Imparidentia</taxon>
        <taxon>Neoheterodontei</taxon>
        <taxon>Myida</taxon>
        <taxon>Myoidea</taxon>
        <taxon>Myidae</taxon>
        <taxon>Mya</taxon>
    </lineage>
</organism>
<evidence type="ECO:0000259" key="1">
    <source>
        <dbReference type="SMART" id="SM01022"/>
    </source>
</evidence>
<accession>A0ABY7DSU2</accession>
<dbReference type="Pfam" id="PF23135">
    <property type="entry name" value="TRI4_N"/>
    <property type="match status" value="1"/>
</dbReference>
<proteinExistence type="predicted"/>
<evidence type="ECO:0000313" key="2">
    <source>
        <dbReference type="EMBL" id="WAR00793.1"/>
    </source>
</evidence>
<dbReference type="Pfam" id="PF06221">
    <property type="entry name" value="zf-C2HC5"/>
    <property type="match status" value="1"/>
</dbReference>
<dbReference type="Pfam" id="PF23134">
    <property type="entry name" value="TRIP4_3rd"/>
    <property type="match status" value="1"/>
</dbReference>
<name>A0ABY7DSU2_MYAAR</name>
<dbReference type="PANTHER" id="PTHR12963">
    <property type="entry name" value="THYROID RECEPTOR INTERACTING PROTEIN RELATED"/>
    <property type="match status" value="1"/>
</dbReference>
<dbReference type="InterPro" id="IPR009349">
    <property type="entry name" value="TRIP4/RQT4_C2HC5_Znf"/>
</dbReference>
<dbReference type="CDD" id="cd06554">
    <property type="entry name" value="ASCH_ASC-1_like"/>
    <property type="match status" value="1"/>
</dbReference>
<reference evidence="2" key="1">
    <citation type="submission" date="2022-11" db="EMBL/GenBank/DDBJ databases">
        <title>Centuries of genome instability and evolution in soft-shell clam transmissible cancer (bioRxiv).</title>
        <authorList>
            <person name="Hart S.F.M."/>
            <person name="Yonemitsu M.A."/>
            <person name="Giersch R.M."/>
            <person name="Beal B.F."/>
            <person name="Arriagada G."/>
            <person name="Davis B.W."/>
            <person name="Ostrander E.A."/>
            <person name="Goff S.P."/>
            <person name="Metzger M.J."/>
        </authorList>
    </citation>
    <scope>NUCLEOTIDE SEQUENCE</scope>
    <source>
        <strain evidence="2">MELC-2E11</strain>
        <tissue evidence="2">Siphon/mantle</tissue>
    </source>
</reference>
<dbReference type="PANTHER" id="PTHR12963:SF4">
    <property type="entry name" value="ACTIVATING SIGNAL COINTEGRATOR 1"/>
    <property type="match status" value="1"/>
</dbReference>
<dbReference type="SUPFAM" id="SSF88697">
    <property type="entry name" value="PUA domain-like"/>
    <property type="match status" value="1"/>
</dbReference>
<dbReference type="InterPro" id="IPR056994">
    <property type="entry name" value="TRI4_N"/>
</dbReference>
<keyword evidence="3" id="KW-1185">Reference proteome</keyword>
<dbReference type="InterPro" id="IPR039128">
    <property type="entry name" value="TRIP4-like"/>
</dbReference>
<dbReference type="InterPro" id="IPR015947">
    <property type="entry name" value="PUA-like_sf"/>
</dbReference>
<dbReference type="InterPro" id="IPR007374">
    <property type="entry name" value="ASCH_domain"/>
</dbReference>
<evidence type="ECO:0000313" key="3">
    <source>
        <dbReference type="Proteomes" id="UP001164746"/>
    </source>
</evidence>
<sequence length="606" mass="69291">MQKRIDRLTKVTYRNNMPTLGLILYQFISVCKMGEKVESWLCGELGKLGIDASPEIAQYILSIESSEDLEEYMLELLDRDDRRTKPFLRELIARWGPYHDSKNNTGQIYQKSAFDEEYIVGKEKRKNTQSHKDRSAIQKKIVVNGYDVENRGILPGEERATTTPLLPSPRESTEKEVKKKQKFVPLYSKEGQAVSIVQLPGRHVCECQAAKHRLVNNCSRCGRVVCEQEGAGPCLFCGHLVCTREDEEVLSRGSRKSEKLRQHLMREMPSELLGRHLFSRDTDYLPNTRAKMQDSLTVAQKHKEKLLEYDKNSVRRTQVIDDEADYFSTDSNQWLNQKDREQLRKREEELRSKRYVSRKDRKITLDFAGRQVIEEDPSANVNMYDVTDDIVQKVNFGARPKEKNVSTTLSSTGDEYLVNPLIDVKPPKFVPQGGPTHAAGGGSVVGIGRSLPRIQDRELQEMSDQGMCMSMHQPWASLLVAGIKVHEGRTWFTAHRGRLWIAATAKTPEPAEVADMEDIYRQLYDNRSLEFPSHYPTGCLLGCVDVIDCLPQDTYREKFPDGESASPFVFICDNPLQLLVKFPIKGKHKIYNLESHIHKAAKKGLR</sequence>
<feature type="domain" description="ASCH" evidence="1">
    <location>
        <begin position="469"/>
        <end position="577"/>
    </location>
</feature>
<dbReference type="EMBL" id="CP111014">
    <property type="protein sequence ID" value="WAR00793.1"/>
    <property type="molecule type" value="Genomic_DNA"/>
</dbReference>